<feature type="compositionally biased region" description="Low complexity" evidence="1">
    <location>
        <begin position="277"/>
        <end position="291"/>
    </location>
</feature>
<feature type="region of interest" description="Disordered" evidence="1">
    <location>
        <begin position="573"/>
        <end position="608"/>
    </location>
</feature>
<dbReference type="SUPFAM" id="SSF48371">
    <property type="entry name" value="ARM repeat"/>
    <property type="match status" value="1"/>
</dbReference>
<comment type="caution">
    <text evidence="2">The sequence shown here is derived from an EMBL/GenBank/DDBJ whole genome shotgun (WGS) entry which is preliminary data.</text>
</comment>
<feature type="non-terminal residue" evidence="2">
    <location>
        <position position="1"/>
    </location>
</feature>
<dbReference type="PANTHER" id="PTHR21344">
    <property type="entry name" value="RAL GTPASE-ACTIVATING PROTEIN SUBUNIT BETA"/>
    <property type="match status" value="1"/>
</dbReference>
<evidence type="ECO:0000313" key="2">
    <source>
        <dbReference type="EMBL" id="KAJ3032249.1"/>
    </source>
</evidence>
<reference evidence="2" key="1">
    <citation type="submission" date="2020-05" db="EMBL/GenBank/DDBJ databases">
        <title>Phylogenomic resolution of chytrid fungi.</title>
        <authorList>
            <person name="Stajich J.E."/>
            <person name="Amses K."/>
            <person name="Simmons R."/>
            <person name="Seto K."/>
            <person name="Myers J."/>
            <person name="Bonds A."/>
            <person name="Quandt C.A."/>
            <person name="Barry K."/>
            <person name="Liu P."/>
            <person name="Grigoriev I."/>
            <person name="Longcore J.E."/>
            <person name="James T.Y."/>
        </authorList>
    </citation>
    <scope>NUCLEOTIDE SEQUENCE</scope>
    <source>
        <strain evidence="2">JEL0318</strain>
    </source>
</reference>
<dbReference type="PANTHER" id="PTHR21344:SF1">
    <property type="entry name" value="RAL GTPASE-ACTIVATING PROTEIN SUBUNIT BETA"/>
    <property type="match status" value="1"/>
</dbReference>
<dbReference type="EMBL" id="JADGJD010002500">
    <property type="protein sequence ID" value="KAJ3032249.1"/>
    <property type="molecule type" value="Genomic_DNA"/>
</dbReference>
<dbReference type="GO" id="GO:0005096">
    <property type="term" value="F:GTPase activator activity"/>
    <property type="evidence" value="ECO:0007669"/>
    <property type="project" value="InterPro"/>
</dbReference>
<accession>A0AAD5S2K7</accession>
<feature type="compositionally biased region" description="Polar residues" evidence="1">
    <location>
        <begin position="310"/>
        <end position="320"/>
    </location>
</feature>
<name>A0AAD5S2K7_9FUNG</name>
<keyword evidence="3" id="KW-1185">Reference proteome</keyword>
<gene>
    <name evidence="2" type="primary">RALGAPA2_1</name>
    <name evidence="2" type="ORF">HK097_005358</name>
</gene>
<feature type="compositionally biased region" description="Polar residues" evidence="1">
    <location>
        <begin position="234"/>
        <end position="266"/>
    </location>
</feature>
<dbReference type="Proteomes" id="UP001212841">
    <property type="component" value="Unassembled WGS sequence"/>
</dbReference>
<feature type="region of interest" description="Disordered" evidence="1">
    <location>
        <begin position="234"/>
        <end position="320"/>
    </location>
</feature>
<organism evidence="2 3">
    <name type="scientific">Rhizophlyctis rosea</name>
    <dbReference type="NCBI Taxonomy" id="64517"/>
    <lineage>
        <taxon>Eukaryota</taxon>
        <taxon>Fungi</taxon>
        <taxon>Fungi incertae sedis</taxon>
        <taxon>Chytridiomycota</taxon>
        <taxon>Chytridiomycota incertae sedis</taxon>
        <taxon>Chytridiomycetes</taxon>
        <taxon>Rhizophlyctidales</taxon>
        <taxon>Rhizophlyctidaceae</taxon>
        <taxon>Rhizophlyctis</taxon>
    </lineage>
</organism>
<protein>
    <submittedName>
        <fullName evidence="2">Ral GTPase-activating protein subunit alpha-2</fullName>
    </submittedName>
</protein>
<proteinExistence type="predicted"/>
<evidence type="ECO:0000256" key="1">
    <source>
        <dbReference type="SAM" id="MobiDB-lite"/>
    </source>
</evidence>
<dbReference type="InterPro" id="IPR016024">
    <property type="entry name" value="ARM-type_fold"/>
</dbReference>
<evidence type="ECO:0000313" key="3">
    <source>
        <dbReference type="Proteomes" id="UP001212841"/>
    </source>
</evidence>
<dbReference type="InterPro" id="IPR039930">
    <property type="entry name" value="RALGAPB"/>
</dbReference>
<sequence length="629" mass="69629">MHSVVTLQSEASSVSIDSTPKLPLLSSIPFPRASEFPIYSNLPWWNAESVLFVWKNMLCVLGDFNDIQVPANHADAIACLVSIWDTLEKIRTMQPYEGVKMPPLFDFATWIFKAADMPAEYNDGRAYAYGCMCRMMCRRHDQPFSEELYPHFYRILIKGLLSDDLKITTAIFMNSTKLFTLCLPGSHILIPGFIKAIKRQFVDNYQKANQSIPEQVRQNAITVLLSLTSNGNHYHTSKLSRSSIPPQGRHSVSQQPLPSERISTITEGEPLERSHSSETPSSLPSRRPTISGHETADNHSPYAHSRRRSASITSGPRPSLIHTSTLGATIPSAVPDLLGVPVIDYMQLEEPLTVPFGDLKIMVKDALLSLTWEERTPMRMDKSPETTGMLVWGVGVMGFEEMVMSPKPAKEVVDDCINAVMDHLTVGNVKIVCAATDALILYARNRERLTYLDNAILQGVLEKLVGALTEQLMFSHGSTSKEAKGKLLGLILPQIVTRLFYCLLEWVMILPQELLSNPKVSNLVFEVIENGLNVRLQTSEDSVREEVPRIQNYGTIGRKATVRQRLSIYDIGGNPSAGGGSTNPSLASPPGNEPVPRPAGIRGGMALSDRPMSMVLDGKWGGADWMEGE</sequence>
<dbReference type="AlphaFoldDB" id="A0AAD5S2K7"/>